<evidence type="ECO:0000256" key="9">
    <source>
        <dbReference type="SAM" id="SignalP"/>
    </source>
</evidence>
<keyword evidence="6" id="KW-0749">Sporulation</keyword>
<evidence type="ECO:0000256" key="3">
    <source>
        <dbReference type="ARBA" id="ARBA00022544"/>
    </source>
</evidence>
<evidence type="ECO:0000256" key="8">
    <source>
        <dbReference type="NCBIfam" id="TIGR02869"/>
    </source>
</evidence>
<dbReference type="Gene3D" id="1.10.101.10">
    <property type="entry name" value="PGBD-like superfamily/PGBD"/>
    <property type="match status" value="1"/>
</dbReference>
<dbReference type="InterPro" id="IPR014224">
    <property type="entry name" value="Spore_cortex_SleB"/>
</dbReference>
<dbReference type="InterPro" id="IPR011105">
    <property type="entry name" value="Cell_wall_hydrolase_SleB"/>
</dbReference>
<dbReference type="GO" id="GO:0016787">
    <property type="term" value="F:hydrolase activity"/>
    <property type="evidence" value="ECO:0007669"/>
    <property type="project" value="UniProtKB-KW"/>
</dbReference>
<dbReference type="Proteomes" id="UP000824081">
    <property type="component" value="Unassembled WGS sequence"/>
</dbReference>
<gene>
    <name evidence="12" type="primary">sleB</name>
    <name evidence="12" type="ORF">IAC57_01130</name>
</gene>
<proteinExistence type="inferred from homology"/>
<keyword evidence="3" id="KW-0309">Germination</keyword>
<dbReference type="InterPro" id="IPR036366">
    <property type="entry name" value="PGBDSf"/>
</dbReference>
<evidence type="ECO:0000256" key="7">
    <source>
        <dbReference type="ARBA" id="ARBA00023316"/>
    </source>
</evidence>
<dbReference type="NCBIfam" id="TIGR02869">
    <property type="entry name" value="spore_SleB"/>
    <property type="match status" value="1"/>
</dbReference>
<dbReference type="Pfam" id="PF07486">
    <property type="entry name" value="Hydrolase_2"/>
    <property type="match status" value="1"/>
</dbReference>
<accession>A0A9D1MEB3</accession>
<sequence length="259" mass="27255">MKKFIRRGALTAAVLVTGTIAAVSAAVPSVLGKHGVAAGRNASELTAITRVYEDREAAVLRQGSTGGEVKEVQRRLKAWGYYSGETDGIFGAGTRAAVISFQKKNGLTADGVVGAATYKALGMNSSYNVLVGQMQNSSSSEFTSSDLYLLARTIYAEGRGEPYVGQVAIGAVVLNRVASSAFPNTISGVVYQKHAFTAVSDGQINLTPDETAMRAAQDAVNGWDPTGGAIYYYNPAIATSSWIFTRQTIAVIGKHVFAI</sequence>
<dbReference type="SUPFAM" id="SSF47090">
    <property type="entry name" value="PGBD-like"/>
    <property type="match status" value="1"/>
</dbReference>
<reference evidence="12" key="1">
    <citation type="submission" date="2020-10" db="EMBL/GenBank/DDBJ databases">
        <authorList>
            <person name="Gilroy R."/>
        </authorList>
    </citation>
    <scope>NUCLEOTIDE SEQUENCE</scope>
    <source>
        <strain evidence="12">11687</strain>
    </source>
</reference>
<dbReference type="AlphaFoldDB" id="A0A9D1MEB3"/>
<dbReference type="InterPro" id="IPR036365">
    <property type="entry name" value="PGBD-like_sf"/>
</dbReference>
<comment type="similarity">
    <text evidence="1">Belongs to the SleB family.</text>
</comment>
<keyword evidence="5" id="KW-0378">Hydrolase</keyword>
<evidence type="ECO:0000256" key="6">
    <source>
        <dbReference type="ARBA" id="ARBA00022969"/>
    </source>
</evidence>
<evidence type="ECO:0000256" key="2">
    <source>
        <dbReference type="ARBA" id="ARBA00018364"/>
    </source>
</evidence>
<keyword evidence="7" id="KW-0961">Cell wall biogenesis/degradation</keyword>
<organism evidence="12 13">
    <name type="scientific">Candidatus Scatosoma pullistercoris</name>
    <dbReference type="NCBI Taxonomy" id="2840934"/>
    <lineage>
        <taxon>Bacteria</taxon>
        <taxon>Bacillati</taxon>
        <taxon>Bacillota</taxon>
        <taxon>Clostridia</taxon>
        <taxon>Candidatus Scatosoma</taxon>
    </lineage>
</organism>
<evidence type="ECO:0000259" key="10">
    <source>
        <dbReference type="Pfam" id="PF01471"/>
    </source>
</evidence>
<evidence type="ECO:0000313" key="12">
    <source>
        <dbReference type="EMBL" id="HIU58681.1"/>
    </source>
</evidence>
<evidence type="ECO:0000313" key="13">
    <source>
        <dbReference type="Proteomes" id="UP000824081"/>
    </source>
</evidence>
<dbReference type="EMBL" id="DVMZ01000029">
    <property type="protein sequence ID" value="HIU58681.1"/>
    <property type="molecule type" value="Genomic_DNA"/>
</dbReference>
<feature type="domain" description="Cell wall hydrolase SleB" evidence="11">
    <location>
        <begin position="160"/>
        <end position="258"/>
    </location>
</feature>
<name>A0A9D1MEB3_9FIRM</name>
<evidence type="ECO:0000256" key="5">
    <source>
        <dbReference type="ARBA" id="ARBA00022801"/>
    </source>
</evidence>
<dbReference type="GO" id="GO:0009847">
    <property type="term" value="P:spore germination"/>
    <property type="evidence" value="ECO:0007669"/>
    <property type="project" value="UniProtKB-UniRule"/>
</dbReference>
<comment type="caution">
    <text evidence="12">The sequence shown here is derived from an EMBL/GenBank/DDBJ whole genome shotgun (WGS) entry which is preliminary data.</text>
</comment>
<dbReference type="Pfam" id="PF01471">
    <property type="entry name" value="PG_binding_1"/>
    <property type="match status" value="1"/>
</dbReference>
<evidence type="ECO:0000259" key="11">
    <source>
        <dbReference type="Pfam" id="PF07486"/>
    </source>
</evidence>
<dbReference type="Gene3D" id="1.10.10.2520">
    <property type="entry name" value="Cell wall hydrolase SleB, domain 1"/>
    <property type="match status" value="1"/>
</dbReference>
<dbReference type="GO" id="GO:0071555">
    <property type="term" value="P:cell wall organization"/>
    <property type="evidence" value="ECO:0007669"/>
    <property type="project" value="UniProtKB-KW"/>
</dbReference>
<keyword evidence="4 9" id="KW-0732">Signal</keyword>
<feature type="domain" description="Peptidoglycan binding-like" evidence="10">
    <location>
        <begin position="65"/>
        <end position="121"/>
    </location>
</feature>
<evidence type="ECO:0000256" key="1">
    <source>
        <dbReference type="ARBA" id="ARBA00007010"/>
    </source>
</evidence>
<feature type="chain" id="PRO_5038715269" description="Spore cortex-lytic enzyme" evidence="9">
    <location>
        <begin position="26"/>
        <end position="259"/>
    </location>
</feature>
<dbReference type="InterPro" id="IPR002477">
    <property type="entry name" value="Peptidoglycan-bd-like"/>
</dbReference>
<protein>
    <recommendedName>
        <fullName evidence="2 8">Spore cortex-lytic enzyme</fullName>
    </recommendedName>
</protein>
<dbReference type="GO" id="GO:0030435">
    <property type="term" value="P:sporulation resulting in formation of a cellular spore"/>
    <property type="evidence" value="ECO:0007669"/>
    <property type="project" value="UniProtKB-KW"/>
</dbReference>
<evidence type="ECO:0000256" key="4">
    <source>
        <dbReference type="ARBA" id="ARBA00022729"/>
    </source>
</evidence>
<dbReference type="Gene3D" id="6.20.240.60">
    <property type="match status" value="1"/>
</dbReference>
<feature type="signal peptide" evidence="9">
    <location>
        <begin position="1"/>
        <end position="25"/>
    </location>
</feature>
<reference evidence="12" key="2">
    <citation type="journal article" date="2021" name="PeerJ">
        <title>Extensive microbial diversity within the chicken gut microbiome revealed by metagenomics and culture.</title>
        <authorList>
            <person name="Gilroy R."/>
            <person name="Ravi A."/>
            <person name="Getino M."/>
            <person name="Pursley I."/>
            <person name="Horton D.L."/>
            <person name="Alikhan N.F."/>
            <person name="Baker D."/>
            <person name="Gharbi K."/>
            <person name="Hall N."/>
            <person name="Watson M."/>
            <person name="Adriaenssens E.M."/>
            <person name="Foster-Nyarko E."/>
            <person name="Jarju S."/>
            <person name="Secka A."/>
            <person name="Antonio M."/>
            <person name="Oren A."/>
            <person name="Chaudhuri R.R."/>
            <person name="La Ragione R."/>
            <person name="Hildebrand F."/>
            <person name="Pallen M.J."/>
        </authorList>
    </citation>
    <scope>NUCLEOTIDE SEQUENCE</scope>
    <source>
        <strain evidence="12">11687</strain>
    </source>
</reference>
<dbReference type="InterPro" id="IPR042047">
    <property type="entry name" value="SleB_dom1"/>
</dbReference>